<feature type="compositionally biased region" description="Basic and acidic residues" evidence="1">
    <location>
        <begin position="32"/>
        <end position="51"/>
    </location>
</feature>
<protein>
    <recommendedName>
        <fullName evidence="4">MAPK kinase substrate protein</fullName>
    </recommendedName>
</protein>
<dbReference type="Pfam" id="PF15697">
    <property type="entry name" value="DUF4666"/>
    <property type="match status" value="1"/>
</dbReference>
<feature type="region of interest" description="Disordered" evidence="1">
    <location>
        <begin position="32"/>
        <end position="60"/>
    </location>
</feature>
<reference evidence="2" key="1">
    <citation type="submission" date="2023-05" db="EMBL/GenBank/DDBJ databases">
        <authorList>
            <person name="Huff M."/>
        </authorList>
    </citation>
    <scope>NUCLEOTIDE SEQUENCE</scope>
</reference>
<dbReference type="PANTHER" id="PTHR33730">
    <property type="entry name" value="OS05G0542732 PROTEIN-RELATED"/>
    <property type="match status" value="1"/>
</dbReference>
<keyword evidence="3" id="KW-1185">Reference proteome</keyword>
<accession>A0AAD2A6S6</accession>
<evidence type="ECO:0000313" key="3">
    <source>
        <dbReference type="Proteomes" id="UP000834106"/>
    </source>
</evidence>
<name>A0AAD2A6S6_9LAMI</name>
<gene>
    <name evidence="2" type="ORF">FPE_LOCUS29910</name>
</gene>
<organism evidence="2 3">
    <name type="scientific">Fraxinus pennsylvanica</name>
    <dbReference type="NCBI Taxonomy" id="56036"/>
    <lineage>
        <taxon>Eukaryota</taxon>
        <taxon>Viridiplantae</taxon>
        <taxon>Streptophyta</taxon>
        <taxon>Embryophyta</taxon>
        <taxon>Tracheophyta</taxon>
        <taxon>Spermatophyta</taxon>
        <taxon>Magnoliopsida</taxon>
        <taxon>eudicotyledons</taxon>
        <taxon>Gunneridae</taxon>
        <taxon>Pentapetalae</taxon>
        <taxon>asterids</taxon>
        <taxon>lamiids</taxon>
        <taxon>Lamiales</taxon>
        <taxon>Oleaceae</taxon>
        <taxon>Oleeae</taxon>
        <taxon>Fraxinus</taxon>
    </lineage>
</organism>
<evidence type="ECO:0008006" key="4">
    <source>
        <dbReference type="Google" id="ProtNLM"/>
    </source>
</evidence>
<dbReference type="PANTHER" id="PTHR33730:SF4">
    <property type="entry name" value="OS05G0542732 PROTEIN"/>
    <property type="match status" value="1"/>
</dbReference>
<dbReference type="EMBL" id="OU503054">
    <property type="protein sequence ID" value="CAI9782480.1"/>
    <property type="molecule type" value="Genomic_DNA"/>
</dbReference>
<dbReference type="Proteomes" id="UP000834106">
    <property type="component" value="Chromosome 19"/>
</dbReference>
<evidence type="ECO:0000256" key="1">
    <source>
        <dbReference type="SAM" id="MobiDB-lite"/>
    </source>
</evidence>
<evidence type="ECO:0000313" key="2">
    <source>
        <dbReference type="EMBL" id="CAI9782480.1"/>
    </source>
</evidence>
<dbReference type="AlphaFoldDB" id="A0AAD2A6S6"/>
<sequence length="101" mass="11298">MTGLQRSEISFRRQGSSGLVWDDKLTLEVKKSEHNDNDNKPRIESKPEITRSRSNRGNAYRSRTVATAVDPLSPKVSGCGICGIFGKPVPTQKQKSRNRKL</sequence>
<dbReference type="InterPro" id="IPR031421">
    <property type="entry name" value="DUF4666"/>
</dbReference>
<proteinExistence type="predicted"/>